<proteinExistence type="predicted"/>
<dbReference type="InterPro" id="IPR019627">
    <property type="entry name" value="YAcAr"/>
</dbReference>
<sequence>MKTIIAGSRQIEDKDALAQTIADSGFEISEVVSGTCRGVDVMGEDWGRDHDVPVKPFPADWLTHGRLAGELRNRNMANYADQLILLWDGKSPGASCMLREANKAGIKVHTQIYGVDMGDLQELERSIVDYMNAGKGRIVYEHGHWSWEEADEDAPNLCDEAISELIREGVMEEQQLTVLKFCAE</sequence>
<dbReference type="RefSeq" id="WP_069189535.1">
    <property type="nucleotide sequence ID" value="NZ_FLYE01000045.1"/>
</dbReference>
<keyword evidence="3" id="KW-1185">Reference proteome</keyword>
<dbReference type="OrthoDB" id="572639at2"/>
<dbReference type="EMBL" id="FLYE01000045">
    <property type="protein sequence ID" value="SCA57500.1"/>
    <property type="molecule type" value="Genomic_DNA"/>
</dbReference>
<protein>
    <recommendedName>
        <fullName evidence="1">YspA cpYpsA-related SLOG domain-containing protein</fullName>
    </recommendedName>
</protein>
<feature type="domain" description="YspA cpYpsA-related SLOG" evidence="1">
    <location>
        <begin position="2"/>
        <end position="64"/>
    </location>
</feature>
<accession>A0A1C3RJN5</accession>
<evidence type="ECO:0000313" key="3">
    <source>
        <dbReference type="Proteomes" id="UP000231658"/>
    </source>
</evidence>
<reference evidence="2 3" key="1">
    <citation type="submission" date="2016-07" db="EMBL/GenBank/DDBJ databases">
        <authorList>
            <person name="Lefevre C.T."/>
        </authorList>
    </citation>
    <scope>NUCLEOTIDE SEQUENCE [LARGE SCALE GENOMIC DNA]</scope>
    <source>
        <strain evidence="2">PR1</strain>
    </source>
</reference>
<name>A0A1C3RJN5_9PROT</name>
<dbReference type="STRING" id="1867952.MTBPR1_60013"/>
<evidence type="ECO:0000313" key="2">
    <source>
        <dbReference type="EMBL" id="SCA57500.1"/>
    </source>
</evidence>
<gene>
    <name evidence="2" type="ORF">MTBPR1_60013</name>
</gene>
<evidence type="ECO:0000259" key="1">
    <source>
        <dbReference type="Pfam" id="PF10686"/>
    </source>
</evidence>
<organism evidence="2 3">
    <name type="scientific">Candidatus Terasakiella magnetica</name>
    <dbReference type="NCBI Taxonomy" id="1867952"/>
    <lineage>
        <taxon>Bacteria</taxon>
        <taxon>Pseudomonadati</taxon>
        <taxon>Pseudomonadota</taxon>
        <taxon>Alphaproteobacteria</taxon>
        <taxon>Rhodospirillales</taxon>
        <taxon>Terasakiellaceae</taxon>
        <taxon>Terasakiella</taxon>
    </lineage>
</organism>
<dbReference type="Pfam" id="PF10686">
    <property type="entry name" value="YAcAr"/>
    <property type="match status" value="1"/>
</dbReference>
<dbReference type="AlphaFoldDB" id="A0A1C3RJN5"/>
<dbReference type="Proteomes" id="UP000231658">
    <property type="component" value="Unassembled WGS sequence"/>
</dbReference>